<dbReference type="PROSITE" id="PS51257">
    <property type="entry name" value="PROKAR_LIPOPROTEIN"/>
    <property type="match status" value="1"/>
</dbReference>
<evidence type="ECO:0000259" key="10">
    <source>
        <dbReference type="Pfam" id="PF20451"/>
    </source>
</evidence>
<comment type="similarity">
    <text evidence="2">Belongs to the plant ACBP60 protein family.</text>
</comment>
<protein>
    <submittedName>
        <fullName evidence="12">Uncharacterized protein</fullName>
    </submittedName>
</protein>
<evidence type="ECO:0000313" key="13">
    <source>
        <dbReference type="Proteomes" id="UP000639772"/>
    </source>
</evidence>
<evidence type="ECO:0000256" key="4">
    <source>
        <dbReference type="ARBA" id="ARBA00023125"/>
    </source>
</evidence>
<proteinExistence type="inferred from homology"/>
<feature type="compositionally biased region" description="Low complexity" evidence="8">
    <location>
        <begin position="14"/>
        <end position="26"/>
    </location>
</feature>
<dbReference type="EMBL" id="JADCNM010000010">
    <property type="protein sequence ID" value="KAG0465274.1"/>
    <property type="molecule type" value="Genomic_DNA"/>
</dbReference>
<dbReference type="InterPro" id="IPR012416">
    <property type="entry name" value="CBP60"/>
</dbReference>
<organism evidence="12 13">
    <name type="scientific">Vanilla planifolia</name>
    <name type="common">Vanilla</name>
    <dbReference type="NCBI Taxonomy" id="51239"/>
    <lineage>
        <taxon>Eukaryota</taxon>
        <taxon>Viridiplantae</taxon>
        <taxon>Streptophyta</taxon>
        <taxon>Embryophyta</taxon>
        <taxon>Tracheophyta</taxon>
        <taxon>Spermatophyta</taxon>
        <taxon>Magnoliopsida</taxon>
        <taxon>Liliopsida</taxon>
        <taxon>Asparagales</taxon>
        <taxon>Orchidaceae</taxon>
        <taxon>Vanilloideae</taxon>
        <taxon>Vanilleae</taxon>
        <taxon>Vanilla</taxon>
    </lineage>
</organism>
<dbReference type="Pfam" id="PF07887">
    <property type="entry name" value="Calmodulin_bind"/>
    <property type="match status" value="1"/>
</dbReference>
<feature type="domain" description="Calmodulin binding protein-like N-terminal" evidence="9">
    <location>
        <begin position="95"/>
        <end position="242"/>
    </location>
</feature>
<dbReference type="GO" id="GO:0005516">
    <property type="term" value="F:calmodulin binding"/>
    <property type="evidence" value="ECO:0007669"/>
    <property type="project" value="InterPro"/>
</dbReference>
<evidence type="ECO:0000256" key="7">
    <source>
        <dbReference type="ARBA" id="ARBA00023242"/>
    </source>
</evidence>
<evidence type="ECO:0000256" key="2">
    <source>
        <dbReference type="ARBA" id="ARBA00007214"/>
    </source>
</evidence>
<keyword evidence="5" id="KW-0010">Activator</keyword>
<feature type="domain" description="Calmodulin binding protein C-terminal" evidence="11">
    <location>
        <begin position="325"/>
        <end position="384"/>
    </location>
</feature>
<keyword evidence="3" id="KW-0805">Transcription regulation</keyword>
<comment type="caution">
    <text evidence="12">The sequence shown here is derived from an EMBL/GenBank/DDBJ whole genome shotgun (WGS) entry which is preliminary data.</text>
</comment>
<evidence type="ECO:0000259" key="9">
    <source>
        <dbReference type="Pfam" id="PF07887"/>
    </source>
</evidence>
<dbReference type="GO" id="GO:0005634">
    <property type="term" value="C:nucleus"/>
    <property type="evidence" value="ECO:0007669"/>
    <property type="project" value="UniProtKB-SubCell"/>
</dbReference>
<feature type="domain" description="Calmodulin binding protein central" evidence="10">
    <location>
        <begin position="255"/>
        <end position="320"/>
    </location>
</feature>
<dbReference type="PANTHER" id="PTHR31713:SF14">
    <property type="entry name" value="CALMODULIN-BINDING PROTEIN 60 A"/>
    <property type="match status" value="1"/>
</dbReference>
<dbReference type="Pfam" id="PF20452">
    <property type="entry name" value="Calmod_bind_C"/>
    <property type="match status" value="1"/>
</dbReference>
<dbReference type="InterPro" id="IPR046830">
    <property type="entry name" value="Calmod_bind_M"/>
</dbReference>
<evidence type="ECO:0000256" key="8">
    <source>
        <dbReference type="SAM" id="MobiDB-lite"/>
    </source>
</evidence>
<evidence type="ECO:0000256" key="5">
    <source>
        <dbReference type="ARBA" id="ARBA00023159"/>
    </source>
</evidence>
<comment type="subcellular location">
    <subcellularLocation>
        <location evidence="1">Nucleus</location>
    </subcellularLocation>
</comment>
<dbReference type="PANTHER" id="PTHR31713">
    <property type="entry name" value="OS02G0177800 PROTEIN"/>
    <property type="match status" value="1"/>
</dbReference>
<gene>
    <name evidence="12" type="ORF">HPP92_019438</name>
</gene>
<dbReference type="GO" id="GO:0043565">
    <property type="term" value="F:sequence-specific DNA binding"/>
    <property type="evidence" value="ECO:0007669"/>
    <property type="project" value="TreeGrafter"/>
</dbReference>
<dbReference type="InterPro" id="IPR046831">
    <property type="entry name" value="Calmodulin_bind_N"/>
</dbReference>
<name>A0A835Q422_VANPL</name>
<reference evidence="12 13" key="1">
    <citation type="journal article" date="2020" name="Nat. Food">
        <title>A phased Vanilla planifolia genome enables genetic improvement of flavour and production.</title>
        <authorList>
            <person name="Hasing T."/>
            <person name="Tang H."/>
            <person name="Brym M."/>
            <person name="Khazi F."/>
            <person name="Huang T."/>
            <person name="Chambers A.H."/>
        </authorList>
    </citation>
    <scope>NUCLEOTIDE SEQUENCE [LARGE SCALE GENOMIC DNA]</scope>
    <source>
        <tissue evidence="12">Leaf</tissue>
    </source>
</reference>
<dbReference type="Proteomes" id="UP000639772">
    <property type="component" value="Chromosome 10"/>
</dbReference>
<accession>A0A835Q422</accession>
<dbReference type="GO" id="GO:0003700">
    <property type="term" value="F:DNA-binding transcription factor activity"/>
    <property type="evidence" value="ECO:0007669"/>
    <property type="project" value="TreeGrafter"/>
</dbReference>
<keyword evidence="4" id="KW-0238">DNA-binding</keyword>
<dbReference type="InterPro" id="IPR046829">
    <property type="entry name" value="Calmod_bind_C"/>
</dbReference>
<dbReference type="Pfam" id="PF20451">
    <property type="entry name" value="Calmod_bind_M"/>
    <property type="match status" value="1"/>
</dbReference>
<evidence type="ECO:0000259" key="11">
    <source>
        <dbReference type="Pfam" id="PF20452"/>
    </source>
</evidence>
<keyword evidence="7" id="KW-0539">Nucleus</keyword>
<sequence length="566" mass="63232">MSQKGQQPPADNPGTGSTSAGSGCSSEEMRQRVPALRGIFLEVLRTDALKRLLSAIEPLVRRVVKEEVELALANHLASFSRECRTQINPSCSGNLKLQFVNKLCLPVFTGTRIEGEDSSGLNIALVDGLTGEAITSGPESSMKVEIVVLEGDFEGNEEGNWTVEDFNSNIVKEREGKRSLLAGDVFVDLSNGIGMVGELSFSDNSSWTRSRKFRLGARAVDGYLNGIRVREARTEAFMVKDHRGELYKKHYPPLLCDEVWRLEKIGKDGAFHKRLSSEKVNTVKDFLTFLVTDAARLRNILGSGMSSKMWEITVEHARTCILTNQMHLYYPEGQQKTGVVFNVVGEVMGVLTNHQFISINDLSDAQKVEAKMLVKEAIQNREKLMAFDMEGFDGAPLQAFQGSIAPESHTIPEGIGNYYSSPMKTSEGFSFGYPGLPSPDIFARDVDAYSHNVVQGLGSTYEPESQACNPQIILECRNQQFFVEENLQYFDPEISLLSETLSIDSEADIGPAMASFITRNHWSPDYVWSILLLVMKWIFSIKKKVATRKWSYQKEKFIMTKKQRLV</sequence>
<evidence type="ECO:0000256" key="3">
    <source>
        <dbReference type="ARBA" id="ARBA00023015"/>
    </source>
</evidence>
<dbReference type="AlphaFoldDB" id="A0A835Q422"/>
<evidence type="ECO:0000256" key="6">
    <source>
        <dbReference type="ARBA" id="ARBA00023163"/>
    </source>
</evidence>
<feature type="region of interest" description="Disordered" evidence="8">
    <location>
        <begin position="1"/>
        <end position="27"/>
    </location>
</feature>
<dbReference type="GO" id="GO:0080142">
    <property type="term" value="P:regulation of salicylic acid biosynthetic process"/>
    <property type="evidence" value="ECO:0007669"/>
    <property type="project" value="TreeGrafter"/>
</dbReference>
<keyword evidence="6" id="KW-0804">Transcription</keyword>
<evidence type="ECO:0000256" key="1">
    <source>
        <dbReference type="ARBA" id="ARBA00004123"/>
    </source>
</evidence>
<evidence type="ECO:0000313" key="12">
    <source>
        <dbReference type="EMBL" id="KAG0465274.1"/>
    </source>
</evidence>
<dbReference type="OrthoDB" id="1604062at2759"/>